<feature type="compositionally biased region" description="Basic and acidic residues" evidence="1">
    <location>
        <begin position="536"/>
        <end position="552"/>
    </location>
</feature>
<feature type="compositionally biased region" description="Basic and acidic residues" evidence="1">
    <location>
        <begin position="367"/>
        <end position="377"/>
    </location>
</feature>
<feature type="compositionally biased region" description="Basic and acidic residues" evidence="1">
    <location>
        <begin position="286"/>
        <end position="295"/>
    </location>
</feature>
<dbReference type="Gene3D" id="1.10.20.10">
    <property type="entry name" value="Histone, subunit A"/>
    <property type="match status" value="1"/>
</dbReference>
<feature type="compositionally biased region" description="Basic and acidic residues" evidence="1">
    <location>
        <begin position="767"/>
        <end position="804"/>
    </location>
</feature>
<feature type="compositionally biased region" description="Basic and acidic residues" evidence="1">
    <location>
        <begin position="223"/>
        <end position="236"/>
    </location>
</feature>
<protein>
    <submittedName>
        <fullName evidence="2">Uncharacterized protein</fullName>
    </submittedName>
</protein>
<feature type="region of interest" description="Disordered" evidence="1">
    <location>
        <begin position="742"/>
        <end position="804"/>
    </location>
</feature>
<dbReference type="Proteomes" id="UP000669133">
    <property type="component" value="Unassembled WGS sequence"/>
</dbReference>
<reference evidence="2 3" key="1">
    <citation type="submission" date="2020-12" db="EMBL/GenBank/DDBJ databases">
        <title>Effect of drift, selection, and recombination on the evolution of hybrid genomes in Candida yeast pathogens.</title>
        <authorList>
            <person name="Mixao V."/>
            <person name="Ksiezopolska E."/>
            <person name="Saus E."/>
            <person name="Boekhout T."/>
            <person name="Gacser A."/>
            <person name="Gabaldon T."/>
        </authorList>
    </citation>
    <scope>NUCLEOTIDE SEQUENCE [LARGE SCALE GENOMIC DNA]</scope>
    <source>
        <strain evidence="2 3">BP57</strain>
    </source>
</reference>
<dbReference type="GeneID" id="93653742"/>
<feature type="compositionally biased region" description="Acidic residues" evidence="1">
    <location>
        <begin position="590"/>
        <end position="600"/>
    </location>
</feature>
<gene>
    <name evidence="2" type="ORF">I9W82_005113</name>
</gene>
<feature type="region of interest" description="Disordered" evidence="1">
    <location>
        <begin position="1"/>
        <end position="72"/>
    </location>
</feature>
<evidence type="ECO:0000313" key="2">
    <source>
        <dbReference type="EMBL" id="KAG5417478.1"/>
    </source>
</evidence>
<evidence type="ECO:0000313" key="3">
    <source>
        <dbReference type="Proteomes" id="UP000669133"/>
    </source>
</evidence>
<organism evidence="2 3">
    <name type="scientific">Candida metapsilosis</name>
    <dbReference type="NCBI Taxonomy" id="273372"/>
    <lineage>
        <taxon>Eukaryota</taxon>
        <taxon>Fungi</taxon>
        <taxon>Dikarya</taxon>
        <taxon>Ascomycota</taxon>
        <taxon>Saccharomycotina</taxon>
        <taxon>Pichiomycetes</taxon>
        <taxon>Debaryomycetaceae</taxon>
        <taxon>Candida/Lodderomyces clade</taxon>
        <taxon>Candida</taxon>
    </lineage>
</organism>
<feature type="region of interest" description="Disordered" evidence="1">
    <location>
        <begin position="132"/>
        <end position="202"/>
    </location>
</feature>
<comment type="caution">
    <text evidence="2">The sequence shown here is derived from an EMBL/GenBank/DDBJ whole genome shotgun (WGS) entry which is preliminary data.</text>
</comment>
<name>A0A8H7Z904_9ASCO</name>
<feature type="compositionally biased region" description="Polar residues" evidence="1">
    <location>
        <begin position="158"/>
        <end position="169"/>
    </location>
</feature>
<accession>A0A8H7Z904</accession>
<keyword evidence="3" id="KW-1185">Reference proteome</keyword>
<feature type="compositionally biased region" description="Acidic residues" evidence="1">
    <location>
        <begin position="499"/>
        <end position="518"/>
    </location>
</feature>
<feature type="compositionally biased region" description="Basic and acidic residues" evidence="1">
    <location>
        <begin position="386"/>
        <end position="425"/>
    </location>
</feature>
<feature type="region of interest" description="Disordered" evidence="1">
    <location>
        <begin position="311"/>
        <end position="552"/>
    </location>
</feature>
<feature type="compositionally biased region" description="Low complexity" evidence="1">
    <location>
        <begin position="29"/>
        <end position="40"/>
    </location>
</feature>
<dbReference type="OrthoDB" id="4077024at2759"/>
<feature type="region of interest" description="Disordered" evidence="1">
    <location>
        <begin position="590"/>
        <end position="617"/>
    </location>
</feature>
<feature type="compositionally biased region" description="Polar residues" evidence="1">
    <location>
        <begin position="51"/>
        <end position="72"/>
    </location>
</feature>
<evidence type="ECO:0000256" key="1">
    <source>
        <dbReference type="SAM" id="MobiDB-lite"/>
    </source>
</evidence>
<dbReference type="EMBL" id="JAEOAQ010000007">
    <property type="protein sequence ID" value="KAG5417478.1"/>
    <property type="molecule type" value="Genomic_DNA"/>
</dbReference>
<dbReference type="AlphaFoldDB" id="A0A8H7Z904"/>
<dbReference type="InterPro" id="IPR009072">
    <property type="entry name" value="Histone-fold"/>
</dbReference>
<feature type="compositionally biased region" description="Basic and acidic residues" evidence="1">
    <location>
        <begin position="470"/>
        <end position="489"/>
    </location>
</feature>
<dbReference type="GO" id="GO:0046982">
    <property type="term" value="F:protein heterodimerization activity"/>
    <property type="evidence" value="ECO:0007669"/>
    <property type="project" value="InterPro"/>
</dbReference>
<feature type="compositionally biased region" description="Polar residues" evidence="1">
    <location>
        <begin position="1"/>
        <end position="15"/>
    </location>
</feature>
<feature type="compositionally biased region" description="Acidic residues" evidence="1">
    <location>
        <begin position="748"/>
        <end position="763"/>
    </location>
</feature>
<feature type="region of interest" description="Disordered" evidence="1">
    <location>
        <begin position="223"/>
        <end position="295"/>
    </location>
</feature>
<sequence>MSRSNSGAGATSIPQMSHDRPTSAKLETSSFVPSGSQSPSKFNVPLPAHELSQTTARLASPRSSPRKLQQDRSVFSADPFQALPNLAYPTDSHSIKEDTRNDVESPYNVNYQGPITLEYLRYICRMLRSQGPTTSSTYVMSDPFSSSSESENRMSTSTLQDNRSDTMGTSPFKDIEHNAPASRGSHQSPIEEESLIKQNKPEKKPVSYLQKILLAQTAKAEELKSAKSETPSDNRKITPQSEVVVESLPQPDNSRPSRKKRKIIGAKPDFTIEVQRREQSASPNKVRTEEPRATTEARMDFFNKHGASILKSPDLGVQPKNAGSMAQAPSLFEGESVEKNSGPLESDRDAVSVAKLTPDIGELPSTKADEQESRESDQIEAQPEEAAERHHHQEVFKVADHDEGAIEVIPDGKKSSNENDEEVSKSNENNNEGAGEDQSLVRGDNALADEEEQRKKSEIKNLLNDENVEETGRTEAVSHDQGDVSKQEEGTNMTLNVDTIDDDDEVILVGENDDADSEEEKRTEELSKQVPTPSEVRSDPAHHMPVSDHLIAKETQVEIKDGDKLEAEKMFSVFHDTSNTGKVEIDTFQEVDLSSEESDQSVEGSSSESKDEEPSLNDIELFTKNLLHRQSSIGGSAENNQIYKLPNSILQLLQSQSDEFLQNVMDSLKLYALSRDSNKVDMTDLILYLRSINFGNTGETMGDIERVFDIAQDHLPLELIIELENSIEKALSELEAGDEGGLFLNDEGVGDEVGIQDEAEEDSAGYVKEDNATGDTREEEKGFSEDNDKEDSHSKNKDNGDDVV</sequence>
<feature type="compositionally biased region" description="Low complexity" evidence="1">
    <location>
        <begin position="141"/>
        <end position="157"/>
    </location>
</feature>
<dbReference type="RefSeq" id="XP_067546594.1">
    <property type="nucleotide sequence ID" value="XM_067694256.1"/>
</dbReference>
<proteinExistence type="predicted"/>